<dbReference type="EMBL" id="NBSK02000002">
    <property type="protein sequence ID" value="KAJ0220538.1"/>
    <property type="molecule type" value="Genomic_DNA"/>
</dbReference>
<protein>
    <recommendedName>
        <fullName evidence="4">DUF1985 domain-containing protein</fullName>
    </recommendedName>
</protein>
<evidence type="ECO:0000313" key="3">
    <source>
        <dbReference type="Proteomes" id="UP000235145"/>
    </source>
</evidence>
<feature type="region of interest" description="Disordered" evidence="1">
    <location>
        <begin position="281"/>
        <end position="311"/>
    </location>
</feature>
<accession>A0A9R1WDX2</accession>
<organism evidence="2 3">
    <name type="scientific">Lactuca sativa</name>
    <name type="common">Garden lettuce</name>
    <dbReference type="NCBI Taxonomy" id="4236"/>
    <lineage>
        <taxon>Eukaryota</taxon>
        <taxon>Viridiplantae</taxon>
        <taxon>Streptophyta</taxon>
        <taxon>Embryophyta</taxon>
        <taxon>Tracheophyta</taxon>
        <taxon>Spermatophyta</taxon>
        <taxon>Magnoliopsida</taxon>
        <taxon>eudicotyledons</taxon>
        <taxon>Gunneridae</taxon>
        <taxon>Pentapetalae</taxon>
        <taxon>asterids</taxon>
        <taxon>campanulids</taxon>
        <taxon>Asterales</taxon>
        <taxon>Asteraceae</taxon>
        <taxon>Cichorioideae</taxon>
        <taxon>Cichorieae</taxon>
        <taxon>Lactucinae</taxon>
        <taxon>Lactuca</taxon>
    </lineage>
</organism>
<name>A0A9R1WDX2_LACSA</name>
<evidence type="ECO:0000256" key="1">
    <source>
        <dbReference type="SAM" id="MobiDB-lite"/>
    </source>
</evidence>
<dbReference type="AlphaFoldDB" id="A0A9R1WDX2"/>
<keyword evidence="3" id="KW-1185">Reference proteome</keyword>
<reference evidence="2 3" key="1">
    <citation type="journal article" date="2017" name="Nat. Commun.">
        <title>Genome assembly with in vitro proximity ligation data and whole-genome triplication in lettuce.</title>
        <authorList>
            <person name="Reyes-Chin-Wo S."/>
            <person name="Wang Z."/>
            <person name="Yang X."/>
            <person name="Kozik A."/>
            <person name="Arikit S."/>
            <person name="Song C."/>
            <person name="Xia L."/>
            <person name="Froenicke L."/>
            <person name="Lavelle D.O."/>
            <person name="Truco M.J."/>
            <person name="Xia R."/>
            <person name="Zhu S."/>
            <person name="Xu C."/>
            <person name="Xu H."/>
            <person name="Xu X."/>
            <person name="Cox K."/>
            <person name="Korf I."/>
            <person name="Meyers B.C."/>
            <person name="Michelmore R.W."/>
        </authorList>
    </citation>
    <scope>NUCLEOTIDE SEQUENCE [LARGE SCALE GENOMIC DNA]</scope>
    <source>
        <strain evidence="3">cv. Salinas</strain>
        <tissue evidence="2">Seedlings</tissue>
    </source>
</reference>
<evidence type="ECO:0008006" key="4">
    <source>
        <dbReference type="Google" id="ProtNLM"/>
    </source>
</evidence>
<gene>
    <name evidence="2" type="ORF">LSAT_V11C200071330</name>
</gene>
<proteinExistence type="predicted"/>
<dbReference type="Proteomes" id="UP000235145">
    <property type="component" value="Unassembled WGS sequence"/>
</dbReference>
<dbReference type="PANTHER" id="PTHR48449:SF1">
    <property type="entry name" value="DUF1985 DOMAIN-CONTAINING PROTEIN"/>
    <property type="match status" value="1"/>
</dbReference>
<sequence>MTQIPFSHLVLFQHNHKNVKVVVKLKGSGCNIWETFEQLNVARREAFRRTVFGFLLDVHSLQGDRLLFHKMFLHQIHADTVLSLDDIQRSYFKVGDTQMVYGCEEFCLITGFNFGVYPKQIGKKSVFIAGTSLFEQKYSLVTISDLKSFLLNNPFLVANDNDAVRACLIYVLCEWFLGKEISDRLQDYLFFFFFVQNLDDWNILHEFSSTRCQGVSICERCLCVALKQRYISEEALECDVTKGHRPRHKMIPSDEETRKSYYLSCLEYVCGEPASVPSHVRKHFRRQQESSSSLSSSGRSEARARRSGKPSIEDLTSQVIALEEMVFLNRKRTELKMDEVNEDNLWEHIDFDEPVTFQTNHCFDDGLNKQVSVDNDEEQVLMYVLDEGENFENEGRTTNHFNEAVLDDNEATPPGSPRIQNPSKYFCSPYTQVYNSS</sequence>
<evidence type="ECO:0000313" key="2">
    <source>
        <dbReference type="EMBL" id="KAJ0220538.1"/>
    </source>
</evidence>
<dbReference type="PANTHER" id="PTHR48449">
    <property type="entry name" value="DUF1985 DOMAIN-CONTAINING PROTEIN"/>
    <property type="match status" value="1"/>
</dbReference>
<comment type="caution">
    <text evidence="2">The sequence shown here is derived from an EMBL/GenBank/DDBJ whole genome shotgun (WGS) entry which is preliminary data.</text>
</comment>
<feature type="compositionally biased region" description="Low complexity" evidence="1">
    <location>
        <begin position="289"/>
        <end position="299"/>
    </location>
</feature>